<gene>
    <name evidence="1" type="ordered locus">VIT_01s0137g00260</name>
</gene>
<reference evidence="2" key="1">
    <citation type="journal article" date="2007" name="Nature">
        <title>The grapevine genome sequence suggests ancestral hexaploidization in major angiosperm phyla.</title>
        <authorList>
            <consortium name="The French-Italian Public Consortium for Grapevine Genome Characterization."/>
            <person name="Jaillon O."/>
            <person name="Aury J.-M."/>
            <person name="Noel B."/>
            <person name="Policriti A."/>
            <person name="Clepet C."/>
            <person name="Casagrande A."/>
            <person name="Choisne N."/>
            <person name="Aubourg S."/>
            <person name="Vitulo N."/>
            <person name="Jubin C."/>
            <person name="Vezzi A."/>
            <person name="Legeai F."/>
            <person name="Hugueney P."/>
            <person name="Dasilva C."/>
            <person name="Horner D."/>
            <person name="Mica E."/>
            <person name="Jublot D."/>
            <person name="Poulain J."/>
            <person name="Bruyere C."/>
            <person name="Billault A."/>
            <person name="Segurens B."/>
            <person name="Gouyvenoux M."/>
            <person name="Ugarte E."/>
            <person name="Cattonaro F."/>
            <person name="Anthouard V."/>
            <person name="Vico V."/>
            <person name="Del Fabbro C."/>
            <person name="Alaux M."/>
            <person name="Di Gaspero G."/>
            <person name="Dumas V."/>
            <person name="Felice N."/>
            <person name="Paillard S."/>
            <person name="Juman I."/>
            <person name="Moroldo M."/>
            <person name="Scalabrin S."/>
            <person name="Canaguier A."/>
            <person name="Le Clainche I."/>
            <person name="Malacrida G."/>
            <person name="Durand E."/>
            <person name="Pesole G."/>
            <person name="Laucou V."/>
            <person name="Chatelet P."/>
            <person name="Merdinoglu D."/>
            <person name="Delledonne M."/>
            <person name="Pezzotti M."/>
            <person name="Lecharny A."/>
            <person name="Scarpelli C."/>
            <person name="Artiguenave F."/>
            <person name="Pe M.E."/>
            <person name="Valle G."/>
            <person name="Morgante M."/>
            <person name="Caboche M."/>
            <person name="Adam-Blondon A.-F."/>
            <person name="Weissenbach J."/>
            <person name="Quetier F."/>
            <person name="Wincker P."/>
        </authorList>
    </citation>
    <scope>NUCLEOTIDE SEQUENCE [LARGE SCALE GENOMIC DNA]</scope>
    <source>
        <strain evidence="2">cv. Pinot noir / PN40024</strain>
    </source>
</reference>
<sequence length="46" mass="5036">MSNQEFPLIAYLSVLVHMVKQLTSGKEMPFSCGDITGSRVGYSLLS</sequence>
<dbReference type="EMBL" id="FN594954">
    <property type="protein sequence ID" value="CCB44016.1"/>
    <property type="molecule type" value="Genomic_DNA"/>
</dbReference>
<keyword evidence="2" id="KW-1185">Reference proteome</keyword>
<organism evidence="1 2">
    <name type="scientific">Vitis vinifera</name>
    <name type="common">Grape</name>
    <dbReference type="NCBI Taxonomy" id="29760"/>
    <lineage>
        <taxon>Eukaryota</taxon>
        <taxon>Viridiplantae</taxon>
        <taxon>Streptophyta</taxon>
        <taxon>Embryophyta</taxon>
        <taxon>Tracheophyta</taxon>
        <taxon>Spermatophyta</taxon>
        <taxon>Magnoliopsida</taxon>
        <taxon>eudicotyledons</taxon>
        <taxon>Gunneridae</taxon>
        <taxon>Pentapetalae</taxon>
        <taxon>rosids</taxon>
        <taxon>Vitales</taxon>
        <taxon>Vitaceae</taxon>
        <taxon>Viteae</taxon>
        <taxon>Vitis</taxon>
    </lineage>
</organism>
<evidence type="ECO:0000313" key="1">
    <source>
        <dbReference type="EMBL" id="CCB44016.1"/>
    </source>
</evidence>
<dbReference type="InParanoid" id="F6GVJ7"/>
<dbReference type="PaxDb" id="29760-VIT_01s0137g00260.t01"/>
<protein>
    <submittedName>
        <fullName evidence="1">Uncharacterized protein</fullName>
    </submittedName>
</protein>
<dbReference type="HOGENOM" id="CLU_3192379_0_0_1"/>
<proteinExistence type="predicted"/>
<dbReference type="Proteomes" id="UP000009183">
    <property type="component" value="Chromosome 1"/>
</dbReference>
<dbReference type="AlphaFoldDB" id="F6GVJ7"/>
<name>F6GVJ7_VITVI</name>
<accession>F6GVJ7</accession>
<evidence type="ECO:0000313" key="2">
    <source>
        <dbReference type="Proteomes" id="UP000009183"/>
    </source>
</evidence>